<feature type="region of interest" description="Disordered" evidence="1">
    <location>
        <begin position="39"/>
        <end position="67"/>
    </location>
</feature>
<keyword evidence="3" id="KW-1185">Reference proteome</keyword>
<gene>
    <name evidence="2" type="ORF">PI95_021990</name>
</gene>
<evidence type="ECO:0000256" key="1">
    <source>
        <dbReference type="SAM" id="MobiDB-lite"/>
    </source>
</evidence>
<protein>
    <submittedName>
        <fullName evidence="2">Uncharacterized protein</fullName>
    </submittedName>
</protein>
<dbReference type="Proteomes" id="UP000031549">
    <property type="component" value="Unassembled WGS sequence"/>
</dbReference>
<proteinExistence type="predicted"/>
<dbReference type="AlphaFoldDB" id="A0A846HCU3"/>
<sequence length="88" mass="9327">MGKGKRTLSQLPITNSLLPSGFAVPSSRHPRRQVLQAGKPFGAVAHGGNPQDRAASPDGDATRTPTHCLPNGLLTNYRFAITNSQFAC</sequence>
<dbReference type="RefSeq" id="WP_163519087.1">
    <property type="nucleotide sequence ID" value="NZ_JTCM02000060.1"/>
</dbReference>
<accession>A0A846HCU3</accession>
<evidence type="ECO:0000313" key="2">
    <source>
        <dbReference type="EMBL" id="NEU75156.1"/>
    </source>
</evidence>
<comment type="caution">
    <text evidence="2">The sequence shown here is derived from an EMBL/GenBank/DDBJ whole genome shotgun (WGS) entry which is preliminary data.</text>
</comment>
<dbReference type="EMBL" id="JTCM02000060">
    <property type="protein sequence ID" value="NEU75156.1"/>
    <property type="molecule type" value="Genomic_DNA"/>
</dbReference>
<evidence type="ECO:0000313" key="3">
    <source>
        <dbReference type="Proteomes" id="UP000031549"/>
    </source>
</evidence>
<name>A0A846HCU3_9CYAN</name>
<organism evidence="2 3">
    <name type="scientific">Hassallia byssoidea VB512170</name>
    <dbReference type="NCBI Taxonomy" id="1304833"/>
    <lineage>
        <taxon>Bacteria</taxon>
        <taxon>Bacillati</taxon>
        <taxon>Cyanobacteriota</taxon>
        <taxon>Cyanophyceae</taxon>
        <taxon>Nostocales</taxon>
        <taxon>Tolypothrichaceae</taxon>
        <taxon>Hassallia</taxon>
    </lineage>
</organism>
<reference evidence="2 3" key="1">
    <citation type="journal article" date="2015" name="Genome Announc.">
        <title>Draft Genome Sequence of Cyanobacterium Hassallia byssoidea Strain VB512170, Isolated from Monuments in India.</title>
        <authorList>
            <person name="Singh D."/>
            <person name="Chandrababunaidu M.M."/>
            <person name="Panda A."/>
            <person name="Sen D."/>
            <person name="Bhattacharyya S."/>
            <person name="Adhikary S.P."/>
            <person name="Tripathy S."/>
        </authorList>
    </citation>
    <scope>NUCLEOTIDE SEQUENCE [LARGE SCALE GENOMIC DNA]</scope>
    <source>
        <strain evidence="2 3">VB512170</strain>
    </source>
</reference>